<dbReference type="Proteomes" id="UP001276854">
    <property type="component" value="Unassembled WGS sequence"/>
</dbReference>
<comment type="caution">
    <text evidence="2">The sequence shown here is derived from an EMBL/GenBank/DDBJ whole genome shotgun (WGS) entry which is preliminary data.</text>
</comment>
<dbReference type="EMBL" id="JAWONS010000252">
    <property type="protein sequence ID" value="MDW2799377.1"/>
    <property type="molecule type" value="Genomic_DNA"/>
</dbReference>
<dbReference type="RefSeq" id="WP_318065572.1">
    <property type="nucleotide sequence ID" value="NZ_JAWONS010000252.1"/>
</dbReference>
<evidence type="ECO:0000313" key="2">
    <source>
        <dbReference type="EMBL" id="MDW2799377.1"/>
    </source>
</evidence>
<gene>
    <name evidence="2" type="ORF">RZO55_17520</name>
</gene>
<organism evidence="2 3">
    <name type="scientific">Clostridium boliviensis</name>
    <dbReference type="NCBI Taxonomy" id="318465"/>
    <lineage>
        <taxon>Bacteria</taxon>
        <taxon>Bacillati</taxon>
        <taxon>Bacillota</taxon>
        <taxon>Clostridia</taxon>
        <taxon>Eubacteriales</taxon>
        <taxon>Clostridiaceae</taxon>
        <taxon>Clostridium</taxon>
    </lineage>
</organism>
<reference evidence="2 3" key="1">
    <citation type="submission" date="2023-10" db="EMBL/GenBank/DDBJ databases">
        <title>A novel Glycoside Hydrolase 43-Like Enzyme from Clostrdium boliviensis is an Endo-xylanase, and a Candidate for Xylooligosaccharides Production from Different Xylan Substrates.</title>
        <authorList>
            <person name="Alvarez M.T."/>
            <person name="Rocabado-Villegas L.R."/>
            <person name="Salas-Veizaga D.M."/>
            <person name="Linares-Pasten J.A."/>
            <person name="Gudmundsdottir E.E."/>
            <person name="Hreggvidsson G.O."/>
            <person name="Adlercreutz P."/>
            <person name="Nordberg Karlsson E."/>
        </authorList>
    </citation>
    <scope>NUCLEOTIDE SEQUENCE [LARGE SCALE GENOMIC DNA]</scope>
    <source>
        <strain evidence="2 3">E-1</strain>
    </source>
</reference>
<proteinExistence type="predicted"/>
<protein>
    <submittedName>
        <fullName evidence="2">DUF6774 domain-containing protein</fullName>
    </submittedName>
</protein>
<dbReference type="Pfam" id="PF20564">
    <property type="entry name" value="DUF6774"/>
    <property type="match status" value="1"/>
</dbReference>
<sequence>MQSCELVALVSSIACCLAKDRSATEIALLSSIFNQLSDTLETIAAHQLLCSGDKDVEDIFFFQREQENQE</sequence>
<accession>A0ABU4GT57</accession>
<keyword evidence="3" id="KW-1185">Reference proteome</keyword>
<feature type="domain" description="DUF6774" evidence="1">
    <location>
        <begin position="24"/>
        <end position="50"/>
    </location>
</feature>
<name>A0ABU4GT57_9CLOT</name>
<evidence type="ECO:0000313" key="3">
    <source>
        <dbReference type="Proteomes" id="UP001276854"/>
    </source>
</evidence>
<evidence type="ECO:0000259" key="1">
    <source>
        <dbReference type="Pfam" id="PF20564"/>
    </source>
</evidence>
<dbReference type="InterPro" id="IPR046665">
    <property type="entry name" value="DUF6774"/>
</dbReference>